<keyword evidence="6" id="KW-1185">Reference proteome</keyword>
<keyword evidence="1" id="KW-0210">Decarboxylase</keyword>
<proteinExistence type="predicted"/>
<dbReference type="SUPFAM" id="SSF52518">
    <property type="entry name" value="Thiamin diphosphate-binding fold (THDP-binding)"/>
    <property type="match status" value="1"/>
</dbReference>
<dbReference type="PANTHER" id="PTHR42818">
    <property type="entry name" value="SULFOPYRUVATE DECARBOXYLASE SUBUNIT ALPHA"/>
    <property type="match status" value="1"/>
</dbReference>
<dbReference type="InterPro" id="IPR011766">
    <property type="entry name" value="TPP_enzyme_TPP-bd"/>
</dbReference>
<keyword evidence="2" id="KW-0786">Thiamine pyrophosphate</keyword>
<reference evidence="5" key="1">
    <citation type="submission" date="2020-10" db="EMBL/GenBank/DDBJ databases">
        <title>Ca. Dormibacterota MAGs.</title>
        <authorList>
            <person name="Montgomery K."/>
        </authorList>
    </citation>
    <scope>NUCLEOTIDE SEQUENCE [LARGE SCALE GENOMIC DNA]</scope>
    <source>
        <strain evidence="5">SC8812_S17_10</strain>
    </source>
</reference>
<dbReference type="GO" id="GO:0016831">
    <property type="term" value="F:carboxy-lyase activity"/>
    <property type="evidence" value="ECO:0007669"/>
    <property type="project" value="UniProtKB-KW"/>
</dbReference>
<dbReference type="Gene3D" id="3.40.50.970">
    <property type="match status" value="1"/>
</dbReference>
<dbReference type="InterPro" id="IPR000399">
    <property type="entry name" value="TPP-bd_CS"/>
</dbReference>
<dbReference type="InterPro" id="IPR029061">
    <property type="entry name" value="THDP-binding"/>
</dbReference>
<feature type="domain" description="Thiamine pyrophosphate enzyme TPP-binding" evidence="4">
    <location>
        <begin position="42"/>
        <end position="156"/>
    </location>
</feature>
<evidence type="ECO:0000256" key="2">
    <source>
        <dbReference type="ARBA" id="ARBA00023052"/>
    </source>
</evidence>
<gene>
    <name evidence="5" type="ORF">JF922_18095</name>
</gene>
<sequence>MRRLECLEAVYADIQDCAVVTIMGATSAELHSLGHRSNFFYLTHAMGLASSVGLGLSLCQPQRQVVVLDGDGSVLMNLGGLTTMARYGPRNLLEIVFDNESLLSVGGFPTATSTGTDLAACARAAGIEKTVTVTNVDDFVSAVRDGLASDELACVVAKVEAVGPAGYLVDTHLLENRFMFARAMSRAPGSGTGEGGQMP</sequence>
<organism evidence="5 6">
    <name type="scientific">Candidatus Nephthysia bennettiae</name>
    <dbReference type="NCBI Taxonomy" id="3127016"/>
    <lineage>
        <taxon>Bacteria</taxon>
        <taxon>Bacillati</taxon>
        <taxon>Candidatus Dormiibacterota</taxon>
        <taxon>Candidatus Dormibacteria</taxon>
        <taxon>Candidatus Dormibacterales</taxon>
        <taxon>Candidatus Dormibacteraceae</taxon>
        <taxon>Candidatus Nephthysia</taxon>
    </lineage>
</organism>
<keyword evidence="3" id="KW-0456">Lyase</keyword>
<dbReference type="EMBL" id="JAEKNR010000178">
    <property type="protein sequence ID" value="MBJ7599975.1"/>
    <property type="molecule type" value="Genomic_DNA"/>
</dbReference>
<comment type="caution">
    <text evidence="5">The sequence shown here is derived from an EMBL/GenBank/DDBJ whole genome shotgun (WGS) entry which is preliminary data.</text>
</comment>
<name>A0A934N481_9BACT</name>
<evidence type="ECO:0000313" key="5">
    <source>
        <dbReference type="EMBL" id="MBJ7599975.1"/>
    </source>
</evidence>
<dbReference type="PROSITE" id="PS00187">
    <property type="entry name" value="TPP_ENZYMES"/>
    <property type="match status" value="1"/>
</dbReference>
<dbReference type="GO" id="GO:0030976">
    <property type="term" value="F:thiamine pyrophosphate binding"/>
    <property type="evidence" value="ECO:0007669"/>
    <property type="project" value="InterPro"/>
</dbReference>
<dbReference type="Pfam" id="PF02775">
    <property type="entry name" value="TPP_enzyme_C"/>
    <property type="match status" value="1"/>
</dbReference>
<evidence type="ECO:0000313" key="6">
    <source>
        <dbReference type="Proteomes" id="UP000612893"/>
    </source>
</evidence>
<dbReference type="GO" id="GO:0000287">
    <property type="term" value="F:magnesium ion binding"/>
    <property type="evidence" value="ECO:0007669"/>
    <property type="project" value="InterPro"/>
</dbReference>
<dbReference type="AlphaFoldDB" id="A0A934N481"/>
<accession>A0A934N481</accession>
<evidence type="ECO:0000256" key="3">
    <source>
        <dbReference type="ARBA" id="ARBA00023239"/>
    </source>
</evidence>
<evidence type="ECO:0000256" key="1">
    <source>
        <dbReference type="ARBA" id="ARBA00022793"/>
    </source>
</evidence>
<evidence type="ECO:0000259" key="4">
    <source>
        <dbReference type="Pfam" id="PF02775"/>
    </source>
</evidence>
<dbReference type="InterPro" id="IPR051818">
    <property type="entry name" value="TPP_dependent_decarboxylase"/>
</dbReference>
<dbReference type="RefSeq" id="WP_338203636.1">
    <property type="nucleotide sequence ID" value="NZ_JAEKNR010000178.1"/>
</dbReference>
<protein>
    <submittedName>
        <fullName evidence="5">Thiamine pyrophosphate-binding protein</fullName>
    </submittedName>
</protein>
<dbReference type="PANTHER" id="PTHR42818:SF1">
    <property type="entry name" value="SULFOPYRUVATE DECARBOXYLASE"/>
    <property type="match status" value="1"/>
</dbReference>
<dbReference type="Proteomes" id="UP000612893">
    <property type="component" value="Unassembled WGS sequence"/>
</dbReference>